<keyword evidence="1" id="KW-0732">Signal</keyword>
<gene>
    <name evidence="2" type="ORF">AMSG_04562</name>
</gene>
<reference evidence="2 3" key="1">
    <citation type="submission" date="2010-05" db="EMBL/GenBank/DDBJ databases">
        <title>The Genome Sequence of Thecamonas trahens ATCC 50062.</title>
        <authorList>
            <consortium name="The Broad Institute Genome Sequencing Platform"/>
            <person name="Russ C."/>
            <person name="Cuomo C."/>
            <person name="Shea T."/>
            <person name="Young S.K."/>
            <person name="Zeng Q."/>
            <person name="Koehrsen M."/>
            <person name="Haas B."/>
            <person name="Borodovsky M."/>
            <person name="Guigo R."/>
            <person name="Alvarado L."/>
            <person name="Berlin A."/>
            <person name="Bochicchio J."/>
            <person name="Borenstein D."/>
            <person name="Chapman S."/>
            <person name="Chen Z."/>
            <person name="Freedman E."/>
            <person name="Gellesch M."/>
            <person name="Goldberg J."/>
            <person name="Griggs A."/>
            <person name="Gujja S."/>
            <person name="Heilman E."/>
            <person name="Heiman D."/>
            <person name="Hepburn T."/>
            <person name="Howarth C."/>
            <person name="Jen D."/>
            <person name="Larson L."/>
            <person name="Mehta T."/>
            <person name="Park D."/>
            <person name="Pearson M."/>
            <person name="Roberts A."/>
            <person name="Saif S."/>
            <person name="Shenoy N."/>
            <person name="Sisk P."/>
            <person name="Stolte C."/>
            <person name="Sykes S."/>
            <person name="Thomson T."/>
            <person name="Walk T."/>
            <person name="White J."/>
            <person name="Yandava C."/>
            <person name="Burger G."/>
            <person name="Gray M.W."/>
            <person name="Holland P.W.H."/>
            <person name="King N."/>
            <person name="Lang F.B.F."/>
            <person name="Roger A.J."/>
            <person name="Ruiz-Trillo I."/>
            <person name="Lander E."/>
            <person name="Nusbaum C."/>
        </authorList>
    </citation>
    <scope>NUCLEOTIDE SEQUENCE [LARGE SCALE GENOMIC DNA]</scope>
    <source>
        <strain evidence="2 3">ATCC 50062</strain>
    </source>
</reference>
<dbReference type="InterPro" id="IPR013517">
    <property type="entry name" value="FG-GAP"/>
</dbReference>
<accession>A0A0L0D7Z6</accession>
<evidence type="ECO:0000313" key="2">
    <source>
        <dbReference type="EMBL" id="KNC48330.1"/>
    </source>
</evidence>
<dbReference type="InterPro" id="IPR028994">
    <property type="entry name" value="Integrin_alpha_N"/>
</dbReference>
<dbReference type="SUPFAM" id="SSF69318">
    <property type="entry name" value="Integrin alpha N-terminal domain"/>
    <property type="match status" value="2"/>
</dbReference>
<sequence>MDTDFAAFSTDVVDSFVNPSAMATGDVDGDGRSDVVVVVESTDELSWFANSASGAFLAGSTIAGIGELITPKDAVVVDLDADGDGDVVVASQGDDKISWFENTAGDGTVWTQHFVVGDFNGDGQLDIAAASPTTVCWWAQTAVVGTFDVPQTVAFGTGLAGLIVSGDFDEDGYLDIVVAANGEIRLLANPGGSGAFAASRVLATKLSNGLVASDIDADGDLDLVVDFQPGSDYTVLLLLNPGSPSVAQFSQVDLAVDVVALSDVMVKDADGDGDIDVLYLDEFSVKFVSNTGAGTFAPPAEVLTVLGEGLLADVESESAFLLAEDGVGVKVLRRLPVIFSSNELTLAGADADVSALGDFDLDGDLDVLLHSGTSKSLFWQANSGGRTQAISVANGIIASDIATVYSAGTGDLDSDGYVDVFVAFEVSLSTGRLAWYRNTDGRGTFGGVQYIDGGSVTYFVQATFLEDVDDDGDLDVVVFNQGTSDAAMTSYVTFSWYANDGLGTFAAPTNSFNMESVSITSQTSVSFGDIDGDGDVDLAVTTNSGLVWFSADDTTLTNFFFLPYSIASVSSPASVVLVDVSGDGALDAIAVTSLGLYVVTGSGSGSFASPDFVAATNGSPGSLLVVDIDGDGDDDAVSDGNLWINSNQTFGPAIAYKKNPRTSSAPH</sequence>
<protein>
    <recommendedName>
        <fullName evidence="4">VCBS repeat-containing protein</fullName>
    </recommendedName>
</protein>
<name>A0A0L0D7Z6_THETB</name>
<dbReference type="Pfam" id="PF13517">
    <property type="entry name" value="FG-GAP_3"/>
    <property type="match status" value="5"/>
</dbReference>
<dbReference type="RefSeq" id="XP_013758897.1">
    <property type="nucleotide sequence ID" value="XM_013903443.1"/>
</dbReference>
<dbReference type="AlphaFoldDB" id="A0A0L0D7Z6"/>
<dbReference type="GeneID" id="25564099"/>
<evidence type="ECO:0000313" key="3">
    <source>
        <dbReference type="Proteomes" id="UP000054408"/>
    </source>
</evidence>
<dbReference type="EMBL" id="GL349450">
    <property type="protein sequence ID" value="KNC48330.1"/>
    <property type="molecule type" value="Genomic_DNA"/>
</dbReference>
<dbReference type="Gene3D" id="2.130.10.130">
    <property type="entry name" value="Integrin alpha, N-terminal"/>
    <property type="match status" value="2"/>
</dbReference>
<dbReference type="Proteomes" id="UP000054408">
    <property type="component" value="Unassembled WGS sequence"/>
</dbReference>
<evidence type="ECO:0008006" key="4">
    <source>
        <dbReference type="Google" id="ProtNLM"/>
    </source>
</evidence>
<organism evidence="2 3">
    <name type="scientific">Thecamonas trahens ATCC 50062</name>
    <dbReference type="NCBI Taxonomy" id="461836"/>
    <lineage>
        <taxon>Eukaryota</taxon>
        <taxon>Apusozoa</taxon>
        <taxon>Apusomonadida</taxon>
        <taxon>Apusomonadidae</taxon>
        <taxon>Thecamonas</taxon>
    </lineage>
</organism>
<keyword evidence="3" id="KW-1185">Reference proteome</keyword>
<evidence type="ECO:0000256" key="1">
    <source>
        <dbReference type="ARBA" id="ARBA00022729"/>
    </source>
</evidence>
<dbReference type="OrthoDB" id="10022113at2759"/>
<dbReference type="PANTHER" id="PTHR44103">
    <property type="entry name" value="PROPROTEIN CONVERTASE P"/>
    <property type="match status" value="1"/>
</dbReference>
<dbReference type="PANTHER" id="PTHR44103:SF1">
    <property type="entry name" value="PROPROTEIN CONVERTASE P"/>
    <property type="match status" value="1"/>
</dbReference>
<proteinExistence type="predicted"/>